<keyword evidence="2" id="KW-0812">Transmembrane</keyword>
<keyword evidence="2" id="KW-1133">Transmembrane helix</keyword>
<dbReference type="Gene3D" id="3.40.1090.10">
    <property type="entry name" value="Cytosolic phospholipase A2 catalytic domain"/>
    <property type="match status" value="1"/>
</dbReference>
<organism evidence="4 5">
    <name type="scientific">Bradyrhizobium jicamae</name>
    <dbReference type="NCBI Taxonomy" id="280332"/>
    <lineage>
        <taxon>Bacteria</taxon>
        <taxon>Pseudomonadati</taxon>
        <taxon>Pseudomonadota</taxon>
        <taxon>Alphaproteobacteria</taxon>
        <taxon>Hyphomicrobiales</taxon>
        <taxon>Nitrobacteraceae</taxon>
        <taxon>Bradyrhizobium</taxon>
    </lineage>
</organism>
<dbReference type="Pfam" id="PF01734">
    <property type="entry name" value="Patatin"/>
    <property type="match status" value="1"/>
</dbReference>
<keyword evidence="2" id="KW-0472">Membrane</keyword>
<gene>
    <name evidence="4" type="ORF">JQ615_38500</name>
</gene>
<dbReference type="RefSeq" id="WP_212495360.1">
    <property type="nucleotide sequence ID" value="NZ_JAFCJH010000075.1"/>
</dbReference>
<feature type="transmembrane region" description="Helical" evidence="2">
    <location>
        <begin position="122"/>
        <end position="141"/>
    </location>
</feature>
<feature type="transmembrane region" description="Helical" evidence="2">
    <location>
        <begin position="6"/>
        <end position="26"/>
    </location>
</feature>
<name>A0ABS5FWL5_9BRAD</name>
<feature type="transmembrane region" description="Helical" evidence="2">
    <location>
        <begin position="47"/>
        <end position="70"/>
    </location>
</feature>
<feature type="transmembrane region" description="Helical" evidence="2">
    <location>
        <begin position="82"/>
        <end position="110"/>
    </location>
</feature>
<evidence type="ECO:0000313" key="4">
    <source>
        <dbReference type="EMBL" id="MBR0801259.1"/>
    </source>
</evidence>
<evidence type="ECO:0000256" key="1">
    <source>
        <dbReference type="ARBA" id="ARBA00023098"/>
    </source>
</evidence>
<evidence type="ECO:0000256" key="2">
    <source>
        <dbReference type="SAM" id="Phobius"/>
    </source>
</evidence>
<proteinExistence type="predicted"/>
<evidence type="ECO:0000313" key="5">
    <source>
        <dbReference type="Proteomes" id="UP001315278"/>
    </source>
</evidence>
<comment type="caution">
    <text evidence="4">The sequence shown here is derived from an EMBL/GenBank/DDBJ whole genome shotgun (WGS) entry which is preliminary data.</text>
</comment>
<accession>A0ABS5FWL5</accession>
<keyword evidence="1" id="KW-0443">Lipid metabolism</keyword>
<dbReference type="InterPro" id="IPR016035">
    <property type="entry name" value="Acyl_Trfase/lysoPLipase"/>
</dbReference>
<evidence type="ECO:0000259" key="3">
    <source>
        <dbReference type="Pfam" id="PF01734"/>
    </source>
</evidence>
<dbReference type="InterPro" id="IPR002641">
    <property type="entry name" value="PNPLA_dom"/>
</dbReference>
<feature type="domain" description="PNPLA" evidence="3">
    <location>
        <begin position="207"/>
        <end position="383"/>
    </location>
</feature>
<sequence length="405" mass="43551">MRTVDFVNLTIALFFVGLIVFSDPGLEAGRRVGQAAIVVARRAVLRLARLVQPPLVVVTGFGLLLMASVLSQADDRSMASAYILLIYIALALVAVAIPKLGLAMALFWLFRTLYRFAGSPHPTLDIALLVAALAAAVYLVLSDRQWRPTWRWPTDIQALLIALIFLPLAWPLVSVGDYVTEGISRISPSPPASSTEAGDPHRAKIGLAMSGGGYRAALFHAGVVSALEQFHIPIQVMSSVSGASIFASFYSRGGTPDQFLDAVVRGSFRLERYILRIDNALCLLASARISAGSGNFRILPFSPGCSRTTMQSRLLDHTLLGDVPAKAGSVEGRPELMLATTDIAEGRMIGFPEHLAHLPSDQPLSALVAASGAFPGALPSYRIHAPYTVKNQRISHMAIGWRMEA</sequence>
<protein>
    <submittedName>
        <fullName evidence="4">Patatin-like phospholipase family protein</fullName>
    </submittedName>
</protein>
<dbReference type="Proteomes" id="UP001315278">
    <property type="component" value="Unassembled WGS sequence"/>
</dbReference>
<feature type="transmembrane region" description="Helical" evidence="2">
    <location>
        <begin position="156"/>
        <end position="179"/>
    </location>
</feature>
<keyword evidence="5" id="KW-1185">Reference proteome</keyword>
<reference evidence="5" key="1">
    <citation type="journal article" date="2021" name="ISME J.">
        <title>Evolutionary origin and ecological implication of a unique nif island in free-living Bradyrhizobium lineages.</title>
        <authorList>
            <person name="Tao J."/>
        </authorList>
    </citation>
    <scope>NUCLEOTIDE SEQUENCE [LARGE SCALE GENOMIC DNA]</scope>
    <source>
        <strain evidence="5">SZCCT0434</strain>
    </source>
</reference>
<dbReference type="SUPFAM" id="SSF52151">
    <property type="entry name" value="FabD/lysophospholipase-like"/>
    <property type="match status" value="1"/>
</dbReference>
<dbReference type="EMBL" id="JAFCJH010000075">
    <property type="protein sequence ID" value="MBR0801259.1"/>
    <property type="molecule type" value="Genomic_DNA"/>
</dbReference>